<dbReference type="InterPro" id="IPR005720">
    <property type="entry name" value="Dihydroorotate_DH_cat"/>
</dbReference>
<evidence type="ECO:0000256" key="10">
    <source>
        <dbReference type="ARBA" id="ARBA00022630"/>
    </source>
</evidence>
<dbReference type="Pfam" id="PF01180">
    <property type="entry name" value="DHO_dh"/>
    <property type="match status" value="1"/>
</dbReference>
<dbReference type="OMA" id="FDFAHFD"/>
<dbReference type="SUPFAM" id="SSF51395">
    <property type="entry name" value="FMN-linked oxidoreductases"/>
    <property type="match status" value="1"/>
</dbReference>
<dbReference type="InterPro" id="IPR033886">
    <property type="entry name" value="DHOD_1A"/>
</dbReference>
<evidence type="ECO:0000256" key="4">
    <source>
        <dbReference type="ARBA" id="ARBA00004725"/>
    </source>
</evidence>
<dbReference type="EC" id="1.3.98.1" evidence="7 16"/>
<keyword evidence="10 16" id="KW-0285">Flavoprotein</keyword>
<keyword evidence="12 16" id="KW-0665">Pyrimidine biosynthesis</keyword>
<feature type="domain" description="Dihydroorotate dehydrogenase catalytic" evidence="17">
    <location>
        <begin position="5"/>
        <end position="291"/>
    </location>
</feature>
<dbReference type="InterPro" id="IPR050074">
    <property type="entry name" value="DHO_dehydrogenase"/>
</dbReference>
<sequence length="311" mass="33620">MAGALTTTFLGHQVSNPFLNAAGVLCRTPEDLLQLASSVSGSMITKSCTVEPREGNPEPRYAAAPYGSINSMGLPNLGFEFYKQFAVEHRGKLLFISVSGMSMDENVKMAKDLLPVAKETGCIMELNLSCPNVPGKPQVGYDFTTMREYLQRVSSVYDAPFGVKLPPYFDIAHFDQAAAIFNEIPQVAFLTCVNSLGNGLVIDVDTETVAIKPKDGFGGLGGRYILPTALANVNAFYRRCPTKLVVGCGGVYSANEAFQHILAGASLVQVGTALHEEGPQIFQRVVDEFALLMRAKGYNTIDDFKGKLKTL</sequence>
<dbReference type="InterPro" id="IPR001295">
    <property type="entry name" value="Dihydroorotate_DH_CS"/>
</dbReference>
<evidence type="ECO:0000313" key="19">
    <source>
        <dbReference type="Proteomes" id="UP000051952"/>
    </source>
</evidence>
<evidence type="ECO:0000259" key="17">
    <source>
        <dbReference type="Pfam" id="PF01180"/>
    </source>
</evidence>
<dbReference type="OrthoDB" id="14784at2759"/>
<evidence type="ECO:0000256" key="15">
    <source>
        <dbReference type="ARBA" id="ARBA00058668"/>
    </source>
</evidence>
<dbReference type="EMBL" id="CYKH01000984">
    <property type="protein sequence ID" value="CUG75569.1"/>
    <property type="molecule type" value="Genomic_DNA"/>
</dbReference>
<dbReference type="PANTHER" id="PTHR48109">
    <property type="entry name" value="DIHYDROOROTATE DEHYDROGENASE (QUINONE), MITOCHONDRIAL-RELATED"/>
    <property type="match status" value="1"/>
</dbReference>
<evidence type="ECO:0000256" key="7">
    <source>
        <dbReference type="ARBA" id="ARBA00011911"/>
    </source>
</evidence>
<protein>
    <recommendedName>
        <fullName evidence="8 16">Dihydroorotate dehydrogenase (fumarate)</fullName>
        <ecNumber evidence="7 16">1.3.98.1</ecNumber>
    </recommendedName>
    <alternativeName>
        <fullName evidence="14 16">Dihydroorotate oxidase</fullName>
    </alternativeName>
</protein>
<dbReference type="GO" id="GO:0006207">
    <property type="term" value="P:'de novo' pyrimidine nucleobase biosynthetic process"/>
    <property type="evidence" value="ECO:0007669"/>
    <property type="project" value="InterPro"/>
</dbReference>
<dbReference type="UniPathway" id="UPA00070"/>
<dbReference type="AlphaFoldDB" id="A0A0S4J3D1"/>
<evidence type="ECO:0000256" key="2">
    <source>
        <dbReference type="ARBA" id="ARBA00001917"/>
    </source>
</evidence>
<dbReference type="InterPro" id="IPR013785">
    <property type="entry name" value="Aldolase_TIM"/>
</dbReference>
<reference evidence="19" key="1">
    <citation type="submission" date="2015-09" db="EMBL/GenBank/DDBJ databases">
        <authorList>
            <consortium name="Pathogen Informatics"/>
        </authorList>
    </citation>
    <scope>NUCLEOTIDE SEQUENCE [LARGE SCALE GENOMIC DNA]</scope>
    <source>
        <strain evidence="19">Lake Konstanz</strain>
    </source>
</reference>
<dbReference type="CDD" id="cd04741">
    <property type="entry name" value="DHOD_1A_like"/>
    <property type="match status" value="1"/>
</dbReference>
<evidence type="ECO:0000256" key="3">
    <source>
        <dbReference type="ARBA" id="ARBA00004496"/>
    </source>
</evidence>
<keyword evidence="19" id="KW-1185">Reference proteome</keyword>
<dbReference type="VEuPathDB" id="TriTrypDB:BSAL_84735"/>
<comment type="subcellular location">
    <subcellularLocation>
        <location evidence="3 16">Cytoplasm</location>
    </subcellularLocation>
</comment>
<comment type="cofactor">
    <cofactor evidence="2 16">
        <name>FMN</name>
        <dbReference type="ChEBI" id="CHEBI:58210"/>
    </cofactor>
</comment>
<comment type="pathway">
    <text evidence="4 16">Pyrimidine metabolism; UMP biosynthesis via de novo pathway.</text>
</comment>
<evidence type="ECO:0000256" key="8">
    <source>
        <dbReference type="ARBA" id="ARBA00021374"/>
    </source>
</evidence>
<dbReference type="PIRSF" id="PIRSF000164">
    <property type="entry name" value="DHO_oxidase"/>
    <property type="match status" value="1"/>
</dbReference>
<dbReference type="NCBIfam" id="NF002702">
    <property type="entry name" value="PRK02506.1"/>
    <property type="match status" value="1"/>
</dbReference>
<dbReference type="PROSITE" id="PS00912">
    <property type="entry name" value="DHODEHASE_2"/>
    <property type="match status" value="1"/>
</dbReference>
<dbReference type="FunFam" id="3.20.20.70:FF:000027">
    <property type="entry name" value="Dihydropyrimidine dehydrogenase [NADP(+)]"/>
    <property type="match status" value="1"/>
</dbReference>
<evidence type="ECO:0000256" key="1">
    <source>
        <dbReference type="ARBA" id="ARBA00001694"/>
    </source>
</evidence>
<organism evidence="18 19">
    <name type="scientific">Bodo saltans</name>
    <name type="common">Flagellated protozoan</name>
    <dbReference type="NCBI Taxonomy" id="75058"/>
    <lineage>
        <taxon>Eukaryota</taxon>
        <taxon>Discoba</taxon>
        <taxon>Euglenozoa</taxon>
        <taxon>Kinetoplastea</taxon>
        <taxon>Metakinetoplastina</taxon>
        <taxon>Eubodonida</taxon>
        <taxon>Bodonidae</taxon>
        <taxon>Bodo</taxon>
    </lineage>
</organism>
<evidence type="ECO:0000256" key="14">
    <source>
        <dbReference type="ARBA" id="ARBA00031623"/>
    </source>
</evidence>
<comment type="catalytic activity">
    <reaction evidence="1 16">
        <text>(S)-dihydroorotate + fumarate = orotate + succinate</text>
        <dbReference type="Rhea" id="RHEA:30059"/>
        <dbReference type="ChEBI" id="CHEBI:29806"/>
        <dbReference type="ChEBI" id="CHEBI:30031"/>
        <dbReference type="ChEBI" id="CHEBI:30839"/>
        <dbReference type="ChEBI" id="CHEBI:30864"/>
        <dbReference type="EC" id="1.3.98.1"/>
    </reaction>
</comment>
<dbReference type="Proteomes" id="UP000051952">
    <property type="component" value="Unassembled WGS sequence"/>
</dbReference>
<dbReference type="PANTHER" id="PTHR48109:SF1">
    <property type="entry name" value="DIHYDROOROTATE DEHYDROGENASE (FUMARATE)"/>
    <property type="match status" value="1"/>
</dbReference>
<dbReference type="GO" id="GO:0044205">
    <property type="term" value="P:'de novo' UMP biosynthetic process"/>
    <property type="evidence" value="ECO:0007669"/>
    <property type="project" value="UniProtKB-UniPathway"/>
</dbReference>
<dbReference type="GO" id="GO:1990663">
    <property type="term" value="F:dihydroorotate dehydrogenase (fumarate) activity"/>
    <property type="evidence" value="ECO:0007669"/>
    <property type="project" value="UniProtKB-EC"/>
</dbReference>
<keyword evidence="11 16" id="KW-0288">FMN</keyword>
<evidence type="ECO:0000313" key="18">
    <source>
        <dbReference type="EMBL" id="CUG75569.1"/>
    </source>
</evidence>
<evidence type="ECO:0000256" key="6">
    <source>
        <dbReference type="ARBA" id="ARBA00011738"/>
    </source>
</evidence>
<evidence type="ECO:0000256" key="16">
    <source>
        <dbReference type="RuleBase" id="RU364042"/>
    </source>
</evidence>
<comment type="function">
    <text evidence="15">Catalyzes the conversion of dihydroorotate to orotate with fumarate as the electron acceptor. Molecular oxygen can replace fumarate in vitro.</text>
</comment>
<comment type="subunit">
    <text evidence="6 16">Homodimer.</text>
</comment>
<keyword evidence="9 16" id="KW-0963">Cytoplasm</keyword>
<dbReference type="Gene3D" id="3.20.20.70">
    <property type="entry name" value="Aldolase class I"/>
    <property type="match status" value="1"/>
</dbReference>
<evidence type="ECO:0000256" key="13">
    <source>
        <dbReference type="ARBA" id="ARBA00023002"/>
    </source>
</evidence>
<evidence type="ECO:0000256" key="9">
    <source>
        <dbReference type="ARBA" id="ARBA00022490"/>
    </source>
</evidence>
<dbReference type="GO" id="GO:0005737">
    <property type="term" value="C:cytoplasm"/>
    <property type="evidence" value="ECO:0007669"/>
    <property type="project" value="UniProtKB-SubCell"/>
</dbReference>
<keyword evidence="13 16" id="KW-0560">Oxidoreductase</keyword>
<evidence type="ECO:0000256" key="11">
    <source>
        <dbReference type="ARBA" id="ARBA00022643"/>
    </source>
</evidence>
<evidence type="ECO:0000256" key="5">
    <source>
        <dbReference type="ARBA" id="ARBA00008008"/>
    </source>
</evidence>
<accession>A0A0S4J3D1</accession>
<name>A0A0S4J3D1_BODSA</name>
<comment type="similarity">
    <text evidence="5 16">Belongs to the dihydroorotate dehydrogenase family. Type 1 subfamily.</text>
</comment>
<dbReference type="InterPro" id="IPR012135">
    <property type="entry name" value="Dihydroorotate_DH_1_2"/>
</dbReference>
<evidence type="ECO:0000256" key="12">
    <source>
        <dbReference type="ARBA" id="ARBA00022975"/>
    </source>
</evidence>
<gene>
    <name evidence="18" type="ORF">BSAL_84735</name>
</gene>
<proteinExistence type="inferred from homology"/>